<dbReference type="AlphaFoldDB" id="A0AAN7XFN8"/>
<feature type="region of interest" description="Disordered" evidence="1">
    <location>
        <begin position="15"/>
        <end position="55"/>
    </location>
</feature>
<dbReference type="EMBL" id="JAUZQC010000014">
    <property type="protein sequence ID" value="KAK5860447.1"/>
    <property type="molecule type" value="Genomic_DNA"/>
</dbReference>
<reference evidence="2 3" key="2">
    <citation type="journal article" date="2023" name="Mol. Biol. Evol.">
        <title>Genomics of Secondarily Temperate Adaptation in the Only Non-Antarctic Icefish.</title>
        <authorList>
            <person name="Rivera-Colon A.G."/>
            <person name="Rayamajhi N."/>
            <person name="Minhas B.F."/>
            <person name="Madrigal G."/>
            <person name="Bilyk K.T."/>
            <person name="Yoon V."/>
            <person name="Hune M."/>
            <person name="Gregory S."/>
            <person name="Cheng C.H.C."/>
            <person name="Catchen J.M."/>
        </authorList>
    </citation>
    <scope>NUCLEOTIDE SEQUENCE [LARGE SCALE GENOMIC DNA]</scope>
    <source>
        <strain evidence="2">JMC-PN-2008</strain>
    </source>
</reference>
<evidence type="ECO:0000313" key="2">
    <source>
        <dbReference type="EMBL" id="KAK5860447.1"/>
    </source>
</evidence>
<accession>A0AAN7XFN8</accession>
<name>A0AAN7XFN8_ELEMC</name>
<dbReference type="Proteomes" id="UP001346869">
    <property type="component" value="Unassembled WGS sequence"/>
</dbReference>
<comment type="caution">
    <text evidence="2">The sequence shown here is derived from an EMBL/GenBank/DDBJ whole genome shotgun (WGS) entry which is preliminary data.</text>
</comment>
<keyword evidence="3" id="KW-1185">Reference proteome</keyword>
<protein>
    <submittedName>
        <fullName evidence="2">Uncharacterized protein</fullName>
    </submittedName>
</protein>
<gene>
    <name evidence="2" type="ORF">PBY51_021923</name>
</gene>
<proteinExistence type="predicted"/>
<reference evidence="2 3" key="1">
    <citation type="journal article" date="2023" name="Genes (Basel)">
        <title>Chromosome-Level Genome Assembly and Circadian Gene Repertoire of the Patagonia Blennie Eleginops maclovinus-The Closest Ancestral Proxy of Antarctic Cryonotothenioids.</title>
        <authorList>
            <person name="Cheng C.C."/>
            <person name="Rivera-Colon A.G."/>
            <person name="Minhas B.F."/>
            <person name="Wilson L."/>
            <person name="Rayamajhi N."/>
            <person name="Vargas-Chacoff L."/>
            <person name="Catchen J.M."/>
        </authorList>
    </citation>
    <scope>NUCLEOTIDE SEQUENCE [LARGE SCALE GENOMIC DNA]</scope>
    <source>
        <strain evidence="2">JMC-PN-2008</strain>
    </source>
</reference>
<sequence>MSSCSSPIVFLHAAHVRSPRSNQQNQTPLTAAAQLENPRHGVEQPTDRGSGRERCYPKPMCVREEEVKKQNKKTVFPGRLSVAEEHFCERWITLSCSTEGSIGCVGP</sequence>
<feature type="compositionally biased region" description="Polar residues" evidence="1">
    <location>
        <begin position="19"/>
        <end position="29"/>
    </location>
</feature>
<feature type="compositionally biased region" description="Basic and acidic residues" evidence="1">
    <location>
        <begin position="37"/>
        <end position="55"/>
    </location>
</feature>
<evidence type="ECO:0000313" key="3">
    <source>
        <dbReference type="Proteomes" id="UP001346869"/>
    </source>
</evidence>
<evidence type="ECO:0000256" key="1">
    <source>
        <dbReference type="SAM" id="MobiDB-lite"/>
    </source>
</evidence>
<organism evidence="2 3">
    <name type="scientific">Eleginops maclovinus</name>
    <name type="common">Patagonian blennie</name>
    <name type="synonym">Eleginus maclovinus</name>
    <dbReference type="NCBI Taxonomy" id="56733"/>
    <lineage>
        <taxon>Eukaryota</taxon>
        <taxon>Metazoa</taxon>
        <taxon>Chordata</taxon>
        <taxon>Craniata</taxon>
        <taxon>Vertebrata</taxon>
        <taxon>Euteleostomi</taxon>
        <taxon>Actinopterygii</taxon>
        <taxon>Neopterygii</taxon>
        <taxon>Teleostei</taxon>
        <taxon>Neoteleostei</taxon>
        <taxon>Acanthomorphata</taxon>
        <taxon>Eupercaria</taxon>
        <taxon>Perciformes</taxon>
        <taxon>Notothenioidei</taxon>
        <taxon>Eleginopidae</taxon>
        <taxon>Eleginops</taxon>
    </lineage>
</organism>